<evidence type="ECO:0000313" key="3">
    <source>
        <dbReference type="Proteomes" id="UP001439008"/>
    </source>
</evidence>
<feature type="compositionally biased region" description="Basic and acidic residues" evidence="1">
    <location>
        <begin position="257"/>
        <end position="274"/>
    </location>
</feature>
<gene>
    <name evidence="2" type="ORF">MHBO_000855</name>
</gene>
<comment type="caution">
    <text evidence="2">The sequence shown here is derived from an EMBL/GenBank/DDBJ whole genome shotgun (WGS) entry which is preliminary data.</text>
</comment>
<accession>A0ABV2AH35</accession>
<name>A0ABV2AH35_9EUKA</name>
<dbReference type="EMBL" id="JBDODL010000169">
    <property type="protein sequence ID" value="MES1918970.1"/>
    <property type="molecule type" value="Genomic_DNA"/>
</dbReference>
<keyword evidence="3" id="KW-1185">Reference proteome</keyword>
<reference evidence="2 3" key="1">
    <citation type="journal article" date="2024" name="BMC Biol.">
        <title>Comparative genomics of Ascetosporea gives new insight into the evolutionary basis for animal parasitism in Rhizaria.</title>
        <authorList>
            <person name="Hiltunen Thoren M."/>
            <person name="Onut-Brannstrom I."/>
            <person name="Alfjorden A."/>
            <person name="Peckova H."/>
            <person name="Swords F."/>
            <person name="Hooper C."/>
            <person name="Holzer A.S."/>
            <person name="Bass D."/>
            <person name="Burki F."/>
        </authorList>
    </citation>
    <scope>NUCLEOTIDE SEQUENCE [LARGE SCALE GENOMIC DNA]</scope>
    <source>
        <strain evidence="2">20-A016</strain>
    </source>
</reference>
<dbReference type="Proteomes" id="UP001439008">
    <property type="component" value="Unassembled WGS sequence"/>
</dbReference>
<protein>
    <submittedName>
        <fullName evidence="2">Uncharacterized protein</fullName>
    </submittedName>
</protein>
<evidence type="ECO:0000256" key="1">
    <source>
        <dbReference type="SAM" id="MobiDB-lite"/>
    </source>
</evidence>
<evidence type="ECO:0000313" key="2">
    <source>
        <dbReference type="EMBL" id="MES1918970.1"/>
    </source>
</evidence>
<organism evidence="2 3">
    <name type="scientific">Bonamia ostreae</name>
    <dbReference type="NCBI Taxonomy" id="126728"/>
    <lineage>
        <taxon>Eukaryota</taxon>
        <taxon>Sar</taxon>
        <taxon>Rhizaria</taxon>
        <taxon>Endomyxa</taxon>
        <taxon>Ascetosporea</taxon>
        <taxon>Haplosporida</taxon>
        <taxon>Bonamia</taxon>
    </lineage>
</organism>
<feature type="non-terminal residue" evidence="2">
    <location>
        <position position="391"/>
    </location>
</feature>
<sequence>MLRAQRTHKSLFNDLCKRSLIPPFSSCFYFIRTFALKAHPSDGAKVRVPEPDDKTDWIRPNFSEYFQIRKRIRQESDDQFRRSYLRKIEDATMRGMEQISLKKENSETHFDRKSTFGEDQFGDKKTFRMAKELKGMSANAIPDKTMRQIRTLLPFLDAEDEHDYVFRMNRAASAAVFRDEATRTALNEEMVTRNKLLIGKFDEHSKRLAHEAEQIKRELSKDESAIERASVQSALYKWFCLKIDFSSDELTTGAVTETEKELSGQQRKSDKTAIESDPLPFDVKGSGSGDGSEYAETKEKVFREIKELSKGNFTLEEARDLLSEESVLALVDGMRTCLNTAHDLLILKLEDDRMKEEVEKLTTEEYFKQEKRQFLEEIKNNRNLDLAISTR</sequence>
<proteinExistence type="predicted"/>
<feature type="region of interest" description="Disordered" evidence="1">
    <location>
        <begin position="256"/>
        <end position="293"/>
    </location>
</feature>